<dbReference type="Proteomes" id="UP000319160">
    <property type="component" value="Unassembled WGS sequence"/>
</dbReference>
<proteinExistence type="predicted"/>
<name>A0A553HSG4_9PEZI</name>
<organism evidence="2 3">
    <name type="scientific">Xylaria flabelliformis</name>
    <dbReference type="NCBI Taxonomy" id="2512241"/>
    <lineage>
        <taxon>Eukaryota</taxon>
        <taxon>Fungi</taxon>
        <taxon>Dikarya</taxon>
        <taxon>Ascomycota</taxon>
        <taxon>Pezizomycotina</taxon>
        <taxon>Sordariomycetes</taxon>
        <taxon>Xylariomycetidae</taxon>
        <taxon>Xylariales</taxon>
        <taxon>Xylariaceae</taxon>
        <taxon>Xylaria</taxon>
    </lineage>
</organism>
<gene>
    <name evidence="2" type="ORF">FHL15_008104</name>
</gene>
<keyword evidence="3" id="KW-1185">Reference proteome</keyword>
<evidence type="ECO:0000313" key="3">
    <source>
        <dbReference type="Proteomes" id="UP000319160"/>
    </source>
</evidence>
<protein>
    <submittedName>
        <fullName evidence="2">Uncharacterized protein</fullName>
    </submittedName>
</protein>
<sequence>MQFGERARPFVQSRSSYPRPRALRLGNDHRITEKPRLPSALFRLQLPTAAVTIFPYPIRHNNPQLADISPWLHAQEVGARNRVLKNSAAICYPFRDKPSVPHPDLVPGQLVSVYYQEPGMEASSKSCAKASTRPVTVQAINPFNCRQELTPKYHAKPPRLEDRGWDSFPGWTIVGTVPTHVFNSSALADDLEGTEGRRKMQWAFLSGP</sequence>
<evidence type="ECO:0000313" key="2">
    <source>
        <dbReference type="EMBL" id="TRX90899.1"/>
    </source>
</evidence>
<accession>A0A553HSG4</accession>
<reference evidence="3" key="1">
    <citation type="submission" date="2019-06" db="EMBL/GenBank/DDBJ databases">
        <title>Draft genome sequence of the griseofulvin-producing fungus Xylaria cubensis strain G536.</title>
        <authorList>
            <person name="Mead M.E."/>
            <person name="Raja H.A."/>
            <person name="Steenwyk J.L."/>
            <person name="Knowles S.L."/>
            <person name="Oberlies N.H."/>
            <person name="Rokas A."/>
        </authorList>
    </citation>
    <scope>NUCLEOTIDE SEQUENCE [LARGE SCALE GENOMIC DNA]</scope>
    <source>
        <strain evidence="3">G536</strain>
    </source>
</reference>
<evidence type="ECO:0000256" key="1">
    <source>
        <dbReference type="SAM" id="MobiDB-lite"/>
    </source>
</evidence>
<feature type="region of interest" description="Disordered" evidence="1">
    <location>
        <begin position="1"/>
        <end position="22"/>
    </location>
</feature>
<dbReference type="AlphaFoldDB" id="A0A553HSG4"/>
<comment type="caution">
    <text evidence="2">The sequence shown here is derived from an EMBL/GenBank/DDBJ whole genome shotgun (WGS) entry which is preliminary data.</text>
</comment>
<dbReference type="EMBL" id="VFLP01000050">
    <property type="protein sequence ID" value="TRX90899.1"/>
    <property type="molecule type" value="Genomic_DNA"/>
</dbReference>